<evidence type="ECO:0000313" key="4">
    <source>
        <dbReference type="EMBL" id="SHJ50239.1"/>
    </source>
</evidence>
<keyword evidence="2 4" id="KW-0378">Hydrolase</keyword>
<sequence length="477" mass="54265">MKSKYCLGLLFFGLVSIYCHGQRLKIEPYTFVSKAKDTLQAELGTFKVLENRENGKDSIPLSFIRFKSTNSNPGSPIVYLAGGPGGSGISTAKGKRFELFIKLREIADVIAFDQRGTGMSHRLPNCDSRVEFDFAKPIDKAEYLQKTKDNCIKCLEFWKRNKVGLAAYNTTENARDIDELRKALNSDKISLWGISYGSHLAFEYIRLFEEHIDKAVLASLEGPDHTIKLPTSTEQFIFHITEKAKDNYGSSTKYPNLKNKILAVHQKLKESPQVVTYENRRGKTVTVGVSNFELQATIAAFYLKNPWDSKRLPKVYNELYEGDFSQIAPQVMMMKRFMMMPPRPMPFAMDMQSGISEARMKIVEEQIDRTILGSTINFFLYEWMMGLDVPKLPKEFRTMKKNNVNTLLLSGTMDGRTYVSSGKEIAKDFTKGYHVIVENGGHDLYMQSPLVVALVLDFFKGKEIEVEKLSLDPVLFE</sequence>
<dbReference type="PANTHER" id="PTHR43248">
    <property type="entry name" value="2-SUCCINYL-6-HYDROXY-2,4-CYCLOHEXADIENE-1-CARBOXYLATE SYNTHASE"/>
    <property type="match status" value="1"/>
</dbReference>
<name>A0A1M6JUA1_9FLAO</name>
<organism evidence="4 5">
    <name type="scientific">Aquimarina spongiae</name>
    <dbReference type="NCBI Taxonomy" id="570521"/>
    <lineage>
        <taxon>Bacteria</taxon>
        <taxon>Pseudomonadati</taxon>
        <taxon>Bacteroidota</taxon>
        <taxon>Flavobacteriia</taxon>
        <taxon>Flavobacteriales</taxon>
        <taxon>Flavobacteriaceae</taxon>
        <taxon>Aquimarina</taxon>
    </lineage>
</organism>
<feature type="domain" description="AB hydrolase-1" evidence="3">
    <location>
        <begin position="76"/>
        <end position="449"/>
    </location>
</feature>
<dbReference type="InterPro" id="IPR051601">
    <property type="entry name" value="Serine_prot/Carboxylest_S33"/>
</dbReference>
<evidence type="ECO:0000256" key="2">
    <source>
        <dbReference type="ARBA" id="ARBA00022801"/>
    </source>
</evidence>
<dbReference type="Gene3D" id="3.40.50.1820">
    <property type="entry name" value="alpha/beta hydrolase"/>
    <property type="match status" value="1"/>
</dbReference>
<evidence type="ECO:0000259" key="3">
    <source>
        <dbReference type="Pfam" id="PF00561"/>
    </source>
</evidence>
<dbReference type="AlphaFoldDB" id="A0A1M6JUA1"/>
<gene>
    <name evidence="4" type="ORF">SAMN04488508_109249</name>
</gene>
<dbReference type="SUPFAM" id="SSF53474">
    <property type="entry name" value="alpha/beta-Hydrolases"/>
    <property type="match status" value="1"/>
</dbReference>
<comment type="similarity">
    <text evidence="1">Belongs to the peptidase S33 family.</text>
</comment>
<dbReference type="EMBL" id="FQYP01000009">
    <property type="protein sequence ID" value="SHJ50239.1"/>
    <property type="molecule type" value="Genomic_DNA"/>
</dbReference>
<evidence type="ECO:0000313" key="5">
    <source>
        <dbReference type="Proteomes" id="UP000184432"/>
    </source>
</evidence>
<dbReference type="InterPro" id="IPR000073">
    <property type="entry name" value="AB_hydrolase_1"/>
</dbReference>
<dbReference type="InterPro" id="IPR029058">
    <property type="entry name" value="AB_hydrolase_fold"/>
</dbReference>
<proteinExistence type="inferred from homology"/>
<dbReference type="GO" id="GO:0016787">
    <property type="term" value="F:hydrolase activity"/>
    <property type="evidence" value="ECO:0007669"/>
    <property type="project" value="UniProtKB-KW"/>
</dbReference>
<keyword evidence="5" id="KW-1185">Reference proteome</keyword>
<dbReference type="STRING" id="570521.SAMN04488508_109249"/>
<evidence type="ECO:0000256" key="1">
    <source>
        <dbReference type="ARBA" id="ARBA00010088"/>
    </source>
</evidence>
<dbReference type="PANTHER" id="PTHR43248:SF25">
    <property type="entry name" value="AB HYDROLASE-1 DOMAIN-CONTAINING PROTEIN-RELATED"/>
    <property type="match status" value="1"/>
</dbReference>
<protein>
    <submittedName>
        <fullName evidence="4">Alpha/beta hydrolase fold</fullName>
    </submittedName>
</protein>
<dbReference type="Proteomes" id="UP000184432">
    <property type="component" value="Unassembled WGS sequence"/>
</dbReference>
<reference evidence="5" key="1">
    <citation type="submission" date="2016-11" db="EMBL/GenBank/DDBJ databases">
        <authorList>
            <person name="Varghese N."/>
            <person name="Submissions S."/>
        </authorList>
    </citation>
    <scope>NUCLEOTIDE SEQUENCE [LARGE SCALE GENOMIC DNA]</scope>
    <source>
        <strain evidence="5">DSM 22623</strain>
    </source>
</reference>
<dbReference type="Pfam" id="PF00561">
    <property type="entry name" value="Abhydrolase_1"/>
    <property type="match status" value="1"/>
</dbReference>
<accession>A0A1M6JUA1</accession>